<comment type="caution">
    <text evidence="3">The sequence shown here is derived from an EMBL/GenBank/DDBJ whole genome shotgun (WGS) entry which is preliminary data.</text>
</comment>
<keyword evidence="2" id="KW-0812">Transmembrane</keyword>
<feature type="compositionally biased region" description="Polar residues" evidence="1">
    <location>
        <begin position="67"/>
        <end position="83"/>
    </location>
</feature>
<protein>
    <submittedName>
        <fullName evidence="3">Uncharacterized protein</fullName>
    </submittedName>
</protein>
<keyword evidence="4" id="KW-1185">Reference proteome</keyword>
<feature type="compositionally biased region" description="Basic residues" evidence="1">
    <location>
        <begin position="53"/>
        <end position="66"/>
    </location>
</feature>
<reference evidence="3 4" key="1">
    <citation type="journal article" date="2012" name="Genome Biol.">
        <title>Genome and low-iron response of an oceanic diatom adapted to chronic iron limitation.</title>
        <authorList>
            <person name="Lommer M."/>
            <person name="Specht M."/>
            <person name="Roy A.S."/>
            <person name="Kraemer L."/>
            <person name="Andreson R."/>
            <person name="Gutowska M.A."/>
            <person name="Wolf J."/>
            <person name="Bergner S.V."/>
            <person name="Schilhabel M.B."/>
            <person name="Klostermeier U.C."/>
            <person name="Beiko R.G."/>
            <person name="Rosenstiel P."/>
            <person name="Hippler M."/>
            <person name="Laroche J."/>
        </authorList>
    </citation>
    <scope>NUCLEOTIDE SEQUENCE [LARGE SCALE GENOMIC DNA]</scope>
    <source>
        <strain evidence="3 4">CCMP1005</strain>
    </source>
</reference>
<organism evidence="3 4">
    <name type="scientific">Thalassiosira oceanica</name>
    <name type="common">Marine diatom</name>
    <dbReference type="NCBI Taxonomy" id="159749"/>
    <lineage>
        <taxon>Eukaryota</taxon>
        <taxon>Sar</taxon>
        <taxon>Stramenopiles</taxon>
        <taxon>Ochrophyta</taxon>
        <taxon>Bacillariophyta</taxon>
        <taxon>Coscinodiscophyceae</taxon>
        <taxon>Thalassiosirophycidae</taxon>
        <taxon>Thalassiosirales</taxon>
        <taxon>Thalassiosiraceae</taxon>
        <taxon>Thalassiosira</taxon>
    </lineage>
</organism>
<sequence length="521" mass="58431">MKTTYRQRRLKWLMNSARRRKKRRMKRRCRFGRSSKSAHAKQVINRHEPRLPGRCKYRERQRHKNRSSCSSFDSTTPQSTTPDRATGDLVGNAGSLTPGVMPFVYYCTMLVAVASRGVFLLLSWDVYLRNLLETIASDLRSRYFDVVHGNEFTPWRVPSAVKWLLLSFSPLYVQSPARGARGETAMIEPKPLRGGGPTEDTDDREMSGSGQSYKTPTQSRHPAIRAGQDGYVGDNIRGSSHMPTLSEKPTGIPNHELTCFVAPLILAMCEEPLLGMILSADVGNIVGENGLARKVSLLQRVLCSAVLQDVEFDRVAYHDLLVSLGVLQLKPGDDLPSNVNGTEDIRLAWEGMFVPLLEILGIFPNVSWQQTSQTFPLTRGDETSSEDGPVVLGPLEPCVGLPVIDGNESLQDSLKCHFGSGDLVDDWLTPEKDDVWESSKDGWNTEEREQWRSNNAQVGLRKTRLARPDAAAAPELLVIQAKRFDNTLQKKSHRITVNEVWKSERSNHCLYDYSQHSLAQT</sequence>
<feature type="region of interest" description="Disordered" evidence="1">
    <location>
        <begin position="183"/>
        <end position="231"/>
    </location>
</feature>
<feature type="compositionally biased region" description="Polar residues" evidence="1">
    <location>
        <begin position="208"/>
        <end position="220"/>
    </location>
</feature>
<evidence type="ECO:0000313" key="3">
    <source>
        <dbReference type="EMBL" id="EJK77182.1"/>
    </source>
</evidence>
<keyword evidence="2" id="KW-1133">Transmembrane helix</keyword>
<dbReference type="Proteomes" id="UP000266841">
    <property type="component" value="Unassembled WGS sequence"/>
</dbReference>
<evidence type="ECO:0000256" key="2">
    <source>
        <dbReference type="SAM" id="Phobius"/>
    </source>
</evidence>
<evidence type="ECO:0000313" key="4">
    <source>
        <dbReference type="Proteomes" id="UP000266841"/>
    </source>
</evidence>
<name>K0TR50_THAOC</name>
<dbReference type="AlphaFoldDB" id="K0TR50"/>
<gene>
    <name evidence="3" type="ORF">THAOC_01006</name>
</gene>
<proteinExistence type="predicted"/>
<accession>K0TR50</accession>
<feature type="region of interest" description="Disordered" evidence="1">
    <location>
        <begin position="16"/>
        <end position="88"/>
    </location>
</feature>
<feature type="transmembrane region" description="Helical" evidence="2">
    <location>
        <begin position="103"/>
        <end position="122"/>
    </location>
</feature>
<dbReference type="EMBL" id="AGNL01001212">
    <property type="protein sequence ID" value="EJK77182.1"/>
    <property type="molecule type" value="Genomic_DNA"/>
</dbReference>
<evidence type="ECO:0000256" key="1">
    <source>
        <dbReference type="SAM" id="MobiDB-lite"/>
    </source>
</evidence>
<keyword evidence="2" id="KW-0472">Membrane</keyword>
<feature type="compositionally biased region" description="Basic residues" evidence="1">
    <location>
        <begin position="16"/>
        <end position="39"/>
    </location>
</feature>